<dbReference type="STRING" id="234267.Acid_1222"/>
<dbReference type="Pfam" id="PF07920">
    <property type="entry name" value="DUF1684"/>
    <property type="match status" value="1"/>
</dbReference>
<gene>
    <name evidence="1" type="ordered locus">Acid_1222</name>
</gene>
<accession>Q029R0</accession>
<dbReference type="InterPro" id="IPR012467">
    <property type="entry name" value="DUF1684"/>
</dbReference>
<dbReference type="eggNOG" id="COG3358">
    <property type="taxonomic scope" value="Bacteria"/>
</dbReference>
<evidence type="ECO:0008006" key="2">
    <source>
        <dbReference type="Google" id="ProtNLM"/>
    </source>
</evidence>
<dbReference type="OrthoDB" id="5493262at2"/>
<dbReference type="AlphaFoldDB" id="Q029R0"/>
<sequence precursor="true">MIWRVILPAIAGAALFAASSYPTEIAEWRRNREENLKRDGGWLTVAGLFWLHEGSNTFGRDAGDDIVLPDGPARAGTFELKNGKITARMDGSERELWADSTDAAKVGRLSLFVIKRSDKYAIRLKDPDSEYRRKFHGIEYYPAKEEYRVTAKWVPAEEKIPILNILGQTEPMVSPGYAVFQLHGKEYRLRPVLETADAKELFYIFRDQTAGKETYGAGRFFYSAMPKDGKVELDFNKAYNPPCAFTPFATCPLPPAENKLALRIEAGEKKYGDH</sequence>
<evidence type="ECO:0000313" key="1">
    <source>
        <dbReference type="EMBL" id="ABJ82216.1"/>
    </source>
</evidence>
<dbReference type="InParanoid" id="Q029R0"/>
<dbReference type="PANTHER" id="PTHR41913">
    <property type="entry name" value="DUF1684 DOMAIN-CONTAINING PROTEIN"/>
    <property type="match status" value="1"/>
</dbReference>
<proteinExistence type="predicted"/>
<organism evidence="1">
    <name type="scientific">Solibacter usitatus (strain Ellin6076)</name>
    <dbReference type="NCBI Taxonomy" id="234267"/>
    <lineage>
        <taxon>Bacteria</taxon>
        <taxon>Pseudomonadati</taxon>
        <taxon>Acidobacteriota</taxon>
        <taxon>Terriglobia</taxon>
        <taxon>Bryobacterales</taxon>
        <taxon>Solibacteraceae</taxon>
        <taxon>Candidatus Solibacter</taxon>
    </lineage>
</organism>
<dbReference type="KEGG" id="sus:Acid_1222"/>
<dbReference type="EMBL" id="CP000473">
    <property type="protein sequence ID" value="ABJ82216.1"/>
    <property type="molecule type" value="Genomic_DNA"/>
</dbReference>
<reference evidence="1" key="1">
    <citation type="submission" date="2006-10" db="EMBL/GenBank/DDBJ databases">
        <title>Complete sequence of Solibacter usitatus Ellin6076.</title>
        <authorList>
            <consortium name="US DOE Joint Genome Institute"/>
            <person name="Copeland A."/>
            <person name="Lucas S."/>
            <person name="Lapidus A."/>
            <person name="Barry K."/>
            <person name="Detter J.C."/>
            <person name="Glavina del Rio T."/>
            <person name="Hammon N."/>
            <person name="Israni S."/>
            <person name="Dalin E."/>
            <person name="Tice H."/>
            <person name="Pitluck S."/>
            <person name="Thompson L.S."/>
            <person name="Brettin T."/>
            <person name="Bruce D."/>
            <person name="Han C."/>
            <person name="Tapia R."/>
            <person name="Gilna P."/>
            <person name="Schmutz J."/>
            <person name="Larimer F."/>
            <person name="Land M."/>
            <person name="Hauser L."/>
            <person name="Kyrpides N."/>
            <person name="Mikhailova N."/>
            <person name="Janssen P.H."/>
            <person name="Kuske C.R."/>
            <person name="Richardson P."/>
        </authorList>
    </citation>
    <scope>NUCLEOTIDE SEQUENCE</scope>
    <source>
        <strain evidence="1">Ellin6076</strain>
    </source>
</reference>
<name>Q029R0_SOLUE</name>
<protein>
    <recommendedName>
        <fullName evidence="2">DUF1684 domain-containing protein</fullName>
    </recommendedName>
</protein>
<dbReference type="HOGENOM" id="CLU_093051_0_0_0"/>
<dbReference type="PANTHER" id="PTHR41913:SF1">
    <property type="entry name" value="DUF1684 DOMAIN-CONTAINING PROTEIN"/>
    <property type="match status" value="1"/>
</dbReference>